<feature type="domain" description="HD" evidence="2">
    <location>
        <begin position="61"/>
        <end position="175"/>
    </location>
</feature>
<dbReference type="Gene3D" id="1.10.3210.10">
    <property type="entry name" value="Hypothetical protein af1432"/>
    <property type="match status" value="1"/>
</dbReference>
<dbReference type="Pfam" id="PF01966">
    <property type="entry name" value="HD"/>
    <property type="match status" value="1"/>
</dbReference>
<dbReference type="PROSITE" id="PS51831">
    <property type="entry name" value="HD"/>
    <property type="match status" value="1"/>
</dbReference>
<protein>
    <submittedName>
        <fullName evidence="3">Dihydroneopterin 2',3'-cyclic phosphate phosphodiesterase</fullName>
    </submittedName>
</protein>
<evidence type="ECO:0000313" key="4">
    <source>
        <dbReference type="Proteomes" id="UP000272051"/>
    </source>
</evidence>
<evidence type="ECO:0000259" key="2">
    <source>
        <dbReference type="PROSITE" id="PS51831"/>
    </source>
</evidence>
<dbReference type="NCBIfam" id="TIGR00277">
    <property type="entry name" value="HDIG"/>
    <property type="match status" value="1"/>
</dbReference>
<comment type="caution">
    <text evidence="3">The sequence shown here is derived from an EMBL/GenBank/DDBJ whole genome shotgun (WGS) entry which is preliminary data.</text>
</comment>
<dbReference type="Proteomes" id="UP000272051">
    <property type="component" value="Unassembled WGS sequence"/>
</dbReference>
<evidence type="ECO:0000256" key="1">
    <source>
        <dbReference type="ARBA" id="ARBA00022801"/>
    </source>
</evidence>
<dbReference type="AlphaFoldDB" id="A0A497EQR7"/>
<dbReference type="InterPro" id="IPR003607">
    <property type="entry name" value="HD/PDEase_dom"/>
</dbReference>
<dbReference type="SUPFAM" id="SSF109604">
    <property type="entry name" value="HD-domain/PDEase-like"/>
    <property type="match status" value="1"/>
</dbReference>
<organism evidence="3 4">
    <name type="scientific">Thermoproteota archaeon</name>
    <dbReference type="NCBI Taxonomy" id="2056631"/>
    <lineage>
        <taxon>Archaea</taxon>
        <taxon>Thermoproteota</taxon>
    </lineage>
</organism>
<evidence type="ECO:0000313" key="3">
    <source>
        <dbReference type="EMBL" id="RLE49724.1"/>
    </source>
</evidence>
<dbReference type="InterPro" id="IPR050798">
    <property type="entry name" value="YhaM_exoribonuc/phosphodiest"/>
</dbReference>
<dbReference type="SMART" id="SM00471">
    <property type="entry name" value="HDc"/>
    <property type="match status" value="1"/>
</dbReference>
<proteinExistence type="predicted"/>
<dbReference type="InterPro" id="IPR006674">
    <property type="entry name" value="HD_domain"/>
</dbReference>
<dbReference type="InterPro" id="IPR006675">
    <property type="entry name" value="HDIG_dom"/>
</dbReference>
<dbReference type="EMBL" id="QMQX01000197">
    <property type="protein sequence ID" value="RLE49724.1"/>
    <property type="molecule type" value="Genomic_DNA"/>
</dbReference>
<sequence length="230" mass="25785">MTSIKALLREAKKIKDPDLREKTIEILKNPSIDEKLRLGDHTPLSIAPASKRGHHSYPMGLIQHTLSCVKLALALCDSIEKVYGGKVNRDIVIASALLHDIYKFYSYQESDQGYMSSKLGERLDHLSLAIGELYRRSFPLEVIHAVVAHHGKSSPITPRTIEALVVHLADKIDSELSAEILDAAKAIVRECLGEDVKMFKDGRQAFQIVLLKQIGGCEKLREEWHKLKVT</sequence>
<accession>A0A497EQR7</accession>
<dbReference type="GO" id="GO:0031125">
    <property type="term" value="P:rRNA 3'-end processing"/>
    <property type="evidence" value="ECO:0007669"/>
    <property type="project" value="TreeGrafter"/>
</dbReference>
<dbReference type="PANTHER" id="PTHR37294:SF1">
    <property type="entry name" value="3'-5' EXORIBONUCLEASE YHAM"/>
    <property type="match status" value="1"/>
</dbReference>
<dbReference type="PANTHER" id="PTHR37294">
    <property type="entry name" value="3'-5' EXORIBONUCLEASE YHAM"/>
    <property type="match status" value="1"/>
</dbReference>
<name>A0A497EQR7_9CREN</name>
<gene>
    <name evidence="3" type="ORF">DRJ33_07995</name>
</gene>
<dbReference type="GO" id="GO:0016787">
    <property type="term" value="F:hydrolase activity"/>
    <property type="evidence" value="ECO:0007669"/>
    <property type="project" value="UniProtKB-KW"/>
</dbReference>
<reference evidence="3 4" key="1">
    <citation type="submission" date="2018-06" db="EMBL/GenBank/DDBJ databases">
        <title>Extensive metabolic versatility and redundancy in microbially diverse, dynamic hydrothermal sediments.</title>
        <authorList>
            <person name="Dombrowski N."/>
            <person name="Teske A."/>
            <person name="Baker B.J."/>
        </authorList>
    </citation>
    <scope>NUCLEOTIDE SEQUENCE [LARGE SCALE GENOMIC DNA]</scope>
    <source>
        <strain evidence="3">B34_G17</strain>
    </source>
</reference>
<keyword evidence="1" id="KW-0378">Hydrolase</keyword>
<dbReference type="CDD" id="cd00077">
    <property type="entry name" value="HDc"/>
    <property type="match status" value="1"/>
</dbReference>